<dbReference type="AlphaFoldDB" id="A0A1E7F0L3"/>
<organism evidence="1 2">
    <name type="scientific">Fragilariopsis cylindrus CCMP1102</name>
    <dbReference type="NCBI Taxonomy" id="635003"/>
    <lineage>
        <taxon>Eukaryota</taxon>
        <taxon>Sar</taxon>
        <taxon>Stramenopiles</taxon>
        <taxon>Ochrophyta</taxon>
        <taxon>Bacillariophyta</taxon>
        <taxon>Bacillariophyceae</taxon>
        <taxon>Bacillariophycidae</taxon>
        <taxon>Bacillariales</taxon>
        <taxon>Bacillariaceae</taxon>
        <taxon>Fragilariopsis</taxon>
    </lineage>
</organism>
<name>A0A1E7F0L3_9STRA</name>
<dbReference type="EMBL" id="KV784366">
    <property type="protein sequence ID" value="OEU11768.1"/>
    <property type="molecule type" value="Genomic_DNA"/>
</dbReference>
<dbReference type="Proteomes" id="UP000095751">
    <property type="component" value="Unassembled WGS sequence"/>
</dbReference>
<keyword evidence="2" id="KW-1185">Reference proteome</keyword>
<dbReference type="KEGG" id="fcy:FRACYDRAFT_244891"/>
<protein>
    <submittedName>
        <fullName evidence="1">Uncharacterized protein</fullName>
    </submittedName>
</protein>
<dbReference type="InParanoid" id="A0A1E7F0L3"/>
<accession>A0A1E7F0L3</accession>
<evidence type="ECO:0000313" key="2">
    <source>
        <dbReference type="Proteomes" id="UP000095751"/>
    </source>
</evidence>
<proteinExistence type="predicted"/>
<evidence type="ECO:0000313" key="1">
    <source>
        <dbReference type="EMBL" id="OEU11768.1"/>
    </source>
</evidence>
<gene>
    <name evidence="1" type="ORF">FRACYDRAFT_244891</name>
</gene>
<reference evidence="1 2" key="1">
    <citation type="submission" date="2016-09" db="EMBL/GenBank/DDBJ databases">
        <title>Extensive genetic diversity and differential bi-allelic expression allows diatom success in the polar Southern Ocean.</title>
        <authorList>
            <consortium name="DOE Joint Genome Institute"/>
            <person name="Mock T."/>
            <person name="Otillar R.P."/>
            <person name="Strauss J."/>
            <person name="Dupont C."/>
            <person name="Frickenhaus S."/>
            <person name="Maumus F."/>
            <person name="Mcmullan M."/>
            <person name="Sanges R."/>
            <person name="Schmutz J."/>
            <person name="Toseland A."/>
            <person name="Valas R."/>
            <person name="Veluchamy A."/>
            <person name="Ward B.J."/>
            <person name="Allen A."/>
            <person name="Barry K."/>
            <person name="Falciatore A."/>
            <person name="Ferrante M."/>
            <person name="Fortunato A.E."/>
            <person name="Gloeckner G."/>
            <person name="Gruber A."/>
            <person name="Hipkin R."/>
            <person name="Janech M."/>
            <person name="Kroth P."/>
            <person name="Leese F."/>
            <person name="Lindquist E."/>
            <person name="Lyon B.R."/>
            <person name="Martin J."/>
            <person name="Mayer C."/>
            <person name="Parker M."/>
            <person name="Quesneville H."/>
            <person name="Raymond J."/>
            <person name="Uhlig C."/>
            <person name="Valentin K.U."/>
            <person name="Worden A.Z."/>
            <person name="Armbrust E.V."/>
            <person name="Bowler C."/>
            <person name="Green B."/>
            <person name="Moulton V."/>
            <person name="Van Oosterhout C."/>
            <person name="Grigoriev I."/>
        </authorList>
    </citation>
    <scope>NUCLEOTIDE SEQUENCE [LARGE SCALE GENOMIC DNA]</scope>
    <source>
        <strain evidence="1 2">CCMP1102</strain>
    </source>
</reference>
<sequence>MRVNSLVSKNFSKVSLRALRKESLPNEKTPKSFLIQDTNEIPNHPSISQTKKDATQRAKFLHEENGISLQVYMCDETSMWHLTHRENSLSGSKKSAVCFRRSGKALAEYETYEDAKEGADYAFDIYGVDEFIPYECLNCYKWHLKPSTSKFSSKKSTVCFGRSGKALTEYETYEDAEDGADYAFDRYGGNKMVPYECQMIPYECPTCYKWHLKPASSAGLCFGRSGKALTEYETYEDAEDGADYAFDRYGGNKMVPYECQTCYKCHLKPC</sequence>